<dbReference type="PANTHER" id="PTHR43364">
    <property type="entry name" value="NADH-SPECIFIC METHYLGLYOXAL REDUCTASE-RELATED"/>
    <property type="match status" value="1"/>
</dbReference>
<proteinExistence type="predicted"/>
<dbReference type="GO" id="GO:0016491">
    <property type="term" value="F:oxidoreductase activity"/>
    <property type="evidence" value="ECO:0007669"/>
    <property type="project" value="UniProtKB-KW"/>
</dbReference>
<dbReference type="InterPro" id="IPR036812">
    <property type="entry name" value="NAD(P)_OxRdtase_dom_sf"/>
</dbReference>
<evidence type="ECO:0000313" key="3">
    <source>
        <dbReference type="EMBL" id="SNT18654.1"/>
    </source>
</evidence>
<dbReference type="SUPFAM" id="SSF51430">
    <property type="entry name" value="NAD(P)-linked oxidoreductase"/>
    <property type="match status" value="1"/>
</dbReference>
<feature type="domain" description="NADP-dependent oxidoreductase" evidence="2">
    <location>
        <begin position="17"/>
        <end position="320"/>
    </location>
</feature>
<dbReference type="InterPro" id="IPR050523">
    <property type="entry name" value="AKR_Detox_Biosynth"/>
</dbReference>
<dbReference type="InterPro" id="IPR023210">
    <property type="entry name" value="NADP_OxRdtase_dom"/>
</dbReference>
<dbReference type="CDD" id="cd19082">
    <property type="entry name" value="AKR_AKR10A1_2"/>
    <property type="match status" value="1"/>
</dbReference>
<accession>A0A239KNA3</accession>
<dbReference type="PANTHER" id="PTHR43364:SF4">
    <property type="entry name" value="NAD(P)-LINKED OXIDOREDUCTASE SUPERFAMILY PROTEIN"/>
    <property type="match status" value="1"/>
</dbReference>
<evidence type="ECO:0000256" key="1">
    <source>
        <dbReference type="ARBA" id="ARBA00023002"/>
    </source>
</evidence>
<keyword evidence="4" id="KW-1185">Reference proteome</keyword>
<dbReference type="GO" id="GO:0005829">
    <property type="term" value="C:cytosol"/>
    <property type="evidence" value="ECO:0007669"/>
    <property type="project" value="TreeGrafter"/>
</dbReference>
<dbReference type="Gene3D" id="3.20.20.100">
    <property type="entry name" value="NADP-dependent oxidoreductase domain"/>
    <property type="match status" value="1"/>
</dbReference>
<dbReference type="RefSeq" id="WP_089221389.1">
    <property type="nucleotide sequence ID" value="NZ_FZOS01000054.1"/>
</dbReference>
<protein>
    <submittedName>
        <fullName evidence="3">Predicted oxidoreductase</fullName>
    </submittedName>
</protein>
<dbReference type="Pfam" id="PF00248">
    <property type="entry name" value="Aldo_ket_red"/>
    <property type="match status" value="1"/>
</dbReference>
<gene>
    <name evidence="3" type="ORF">SAMN06295912_15417</name>
</gene>
<dbReference type="AlphaFoldDB" id="A0A239KNA3"/>
<keyword evidence="1" id="KW-0560">Oxidoreductase</keyword>
<dbReference type="EMBL" id="FZOS01000054">
    <property type="protein sequence ID" value="SNT18654.1"/>
    <property type="molecule type" value="Genomic_DNA"/>
</dbReference>
<evidence type="ECO:0000259" key="2">
    <source>
        <dbReference type="Pfam" id="PF00248"/>
    </source>
</evidence>
<dbReference type="OrthoDB" id="7181835at2"/>
<reference evidence="4" key="1">
    <citation type="submission" date="2017-06" db="EMBL/GenBank/DDBJ databases">
        <authorList>
            <person name="Varghese N."/>
            <person name="Submissions S."/>
        </authorList>
    </citation>
    <scope>NUCLEOTIDE SEQUENCE [LARGE SCALE GENOMIC DNA]</scope>
    <source>
        <strain evidence="4">LNB2</strain>
    </source>
</reference>
<evidence type="ECO:0000313" key="4">
    <source>
        <dbReference type="Proteomes" id="UP000198281"/>
    </source>
</evidence>
<name>A0A239KNA3_9SPHN</name>
<organism evidence="3 4">
    <name type="scientific">Edaphosphingomonas laterariae</name>
    <dbReference type="NCBI Taxonomy" id="861865"/>
    <lineage>
        <taxon>Bacteria</taxon>
        <taxon>Pseudomonadati</taxon>
        <taxon>Pseudomonadota</taxon>
        <taxon>Alphaproteobacteria</taxon>
        <taxon>Sphingomonadales</taxon>
        <taxon>Rhizorhabdaceae</taxon>
        <taxon>Edaphosphingomonas</taxon>
    </lineage>
</organism>
<dbReference type="Proteomes" id="UP000198281">
    <property type="component" value="Unassembled WGS sequence"/>
</dbReference>
<sequence>MLDKAKLAHTDLTVSQLCYGTNMFGTAIQQDAADAILDRFVALGGNFLDSARSYGDWIPDAPKGASERTIGDWLKRRGRDGMVIATKGCMVDLRVGDWRNRVTPEDLASDLGESLDHLGIATIDLYWLHADNPEAPVQTIIDALIGHQKAGRIRYFGASNWSPERIAEAQACARSIGHQGFVAVQPYWGLAKPNPEGQAAQGYGQYYEDGFAAVHGDLTMIPYSSQSRGFFAKIEAAGEDGLRGDLKQMYLSDTNRARLAAAQALAKQHGVSTNDIALAYLVNQPLPTLPIVGASSPAQIEEAVAATRIKLSAAELKALDVTA</sequence>